<dbReference type="GO" id="GO:0046872">
    <property type="term" value="F:metal ion binding"/>
    <property type="evidence" value="ECO:0007669"/>
    <property type="project" value="UniProtKB-KW"/>
</dbReference>
<name>A0A7X1KNK6_9SPHN</name>
<protein>
    <submittedName>
        <fullName evidence="8">(2Fe-2S)-binding protein</fullName>
    </submittedName>
</protein>
<proteinExistence type="inferred from homology"/>
<dbReference type="GO" id="GO:0051537">
    <property type="term" value="F:2 iron, 2 sulfur cluster binding"/>
    <property type="evidence" value="ECO:0007669"/>
    <property type="project" value="UniProtKB-KW"/>
</dbReference>
<comment type="similarity">
    <text evidence="1">Belongs to the adrenodoxin/putidaredoxin family.</text>
</comment>
<dbReference type="AlphaFoldDB" id="A0A7X1KNK6"/>
<keyword evidence="9" id="KW-1185">Reference proteome</keyword>
<evidence type="ECO:0000313" key="8">
    <source>
        <dbReference type="EMBL" id="MBC2667737.1"/>
    </source>
</evidence>
<dbReference type="CDD" id="cd00207">
    <property type="entry name" value="fer2"/>
    <property type="match status" value="1"/>
</dbReference>
<evidence type="ECO:0000256" key="4">
    <source>
        <dbReference type="ARBA" id="ARBA00023004"/>
    </source>
</evidence>
<dbReference type="Proteomes" id="UP000551327">
    <property type="component" value="Unassembled WGS sequence"/>
</dbReference>
<dbReference type="GO" id="GO:0009055">
    <property type="term" value="F:electron transfer activity"/>
    <property type="evidence" value="ECO:0007669"/>
    <property type="project" value="TreeGrafter"/>
</dbReference>
<accession>A0A7X1KNK6</accession>
<sequence length="108" mass="11390">MGKVTYVGVDGSRTTVEVAEGENVMRGALYNAIDGIIGECGGGLACATCHCYVDDSWADRVGTPASREEDELLAAASAPRRATSRLSCQIVMDPAIDGLIVHLPETQY</sequence>
<gene>
    <name evidence="8" type="ORF">H7F53_01090</name>
</gene>
<evidence type="ECO:0000259" key="7">
    <source>
        <dbReference type="PROSITE" id="PS51085"/>
    </source>
</evidence>
<dbReference type="PANTHER" id="PTHR23426:SF65">
    <property type="entry name" value="FERREDOXIN-2, MITOCHONDRIAL"/>
    <property type="match status" value="1"/>
</dbReference>
<keyword evidence="3" id="KW-0479">Metal-binding</keyword>
<dbReference type="InterPro" id="IPR001055">
    <property type="entry name" value="Adrenodoxin-like"/>
</dbReference>
<keyword evidence="4" id="KW-0408">Iron</keyword>
<comment type="caution">
    <text evidence="8">The sequence shown here is derived from an EMBL/GenBank/DDBJ whole genome shotgun (WGS) entry which is preliminary data.</text>
</comment>
<dbReference type="InterPro" id="IPR001041">
    <property type="entry name" value="2Fe-2S_ferredoxin-type"/>
</dbReference>
<dbReference type="SUPFAM" id="SSF54292">
    <property type="entry name" value="2Fe-2S ferredoxin-like"/>
    <property type="match status" value="1"/>
</dbReference>
<comment type="cofactor">
    <cofactor evidence="6">
        <name>[2Fe-2S] cluster</name>
        <dbReference type="ChEBI" id="CHEBI:190135"/>
    </cofactor>
</comment>
<dbReference type="Gene3D" id="3.10.20.30">
    <property type="match status" value="1"/>
</dbReference>
<reference evidence="8 9" key="1">
    <citation type="submission" date="2020-08" db="EMBL/GenBank/DDBJ databases">
        <title>The genome sequence of type strain Novosphingobium piscinae KCTC 42194.</title>
        <authorList>
            <person name="Liu Y."/>
        </authorList>
    </citation>
    <scope>NUCLEOTIDE SEQUENCE [LARGE SCALE GENOMIC DNA]</scope>
    <source>
        <strain evidence="8 9">KCTC 42194</strain>
    </source>
</reference>
<dbReference type="GO" id="GO:0005829">
    <property type="term" value="C:cytosol"/>
    <property type="evidence" value="ECO:0007669"/>
    <property type="project" value="TreeGrafter"/>
</dbReference>
<evidence type="ECO:0000256" key="3">
    <source>
        <dbReference type="ARBA" id="ARBA00022723"/>
    </source>
</evidence>
<evidence type="ECO:0000313" key="9">
    <source>
        <dbReference type="Proteomes" id="UP000551327"/>
    </source>
</evidence>
<dbReference type="Pfam" id="PF00111">
    <property type="entry name" value="Fer2"/>
    <property type="match status" value="1"/>
</dbReference>
<dbReference type="InterPro" id="IPR036010">
    <property type="entry name" value="2Fe-2S_ferredoxin-like_sf"/>
</dbReference>
<feature type="domain" description="2Fe-2S ferredoxin-type" evidence="7">
    <location>
        <begin position="2"/>
        <end position="107"/>
    </location>
</feature>
<keyword evidence="5" id="KW-0411">Iron-sulfur</keyword>
<evidence type="ECO:0000256" key="2">
    <source>
        <dbReference type="ARBA" id="ARBA00022714"/>
    </source>
</evidence>
<dbReference type="GO" id="GO:0140647">
    <property type="term" value="P:P450-containing electron transport chain"/>
    <property type="evidence" value="ECO:0007669"/>
    <property type="project" value="InterPro"/>
</dbReference>
<evidence type="ECO:0000256" key="6">
    <source>
        <dbReference type="ARBA" id="ARBA00034078"/>
    </source>
</evidence>
<dbReference type="RefSeq" id="WP_185677615.1">
    <property type="nucleotide sequence ID" value="NZ_JACLAX010000001.1"/>
</dbReference>
<keyword evidence="2" id="KW-0001">2Fe-2S</keyword>
<dbReference type="InterPro" id="IPR012675">
    <property type="entry name" value="Beta-grasp_dom_sf"/>
</dbReference>
<dbReference type="PANTHER" id="PTHR23426">
    <property type="entry name" value="FERREDOXIN/ADRENODOXIN"/>
    <property type="match status" value="1"/>
</dbReference>
<dbReference type="PROSITE" id="PS51085">
    <property type="entry name" value="2FE2S_FER_2"/>
    <property type="match status" value="1"/>
</dbReference>
<dbReference type="EMBL" id="JACLAX010000001">
    <property type="protein sequence ID" value="MBC2667737.1"/>
    <property type="molecule type" value="Genomic_DNA"/>
</dbReference>
<organism evidence="8 9">
    <name type="scientific">Novosphingobium piscinae</name>
    <dbReference type="NCBI Taxonomy" id="1507448"/>
    <lineage>
        <taxon>Bacteria</taxon>
        <taxon>Pseudomonadati</taxon>
        <taxon>Pseudomonadota</taxon>
        <taxon>Alphaproteobacteria</taxon>
        <taxon>Sphingomonadales</taxon>
        <taxon>Sphingomonadaceae</taxon>
        <taxon>Novosphingobium</taxon>
    </lineage>
</organism>
<evidence type="ECO:0000256" key="5">
    <source>
        <dbReference type="ARBA" id="ARBA00023014"/>
    </source>
</evidence>
<evidence type="ECO:0000256" key="1">
    <source>
        <dbReference type="ARBA" id="ARBA00010914"/>
    </source>
</evidence>